<protein>
    <recommendedName>
        <fullName evidence="3">Glycosyltransferase family 1 protein</fullName>
    </recommendedName>
</protein>
<dbReference type="AlphaFoldDB" id="A0A2J6XA98"/>
<comment type="caution">
    <text evidence="1">The sequence shown here is derived from an EMBL/GenBank/DDBJ whole genome shotgun (WGS) entry which is preliminary data.</text>
</comment>
<accession>A0A2J6XA98</accession>
<sequence length="376" mass="43983">MLFELSKLFLQLKDVNLTLFVSKEVFKRLDDRIKSDPRVKFIQYDVPRTSGRLNFIKNRLYMNAIDNAAKDIKEKVNNGDFDLVIFETLQGLPFLKASYNELSAIRSKKAAVVHDADVWAGEKRNVPFSLRINDSLSHNYFKKWIKKLDYLITLEDEQTEYLKEKNLFDHSKIITLRGKFTFESKDYNNTTNGKIIFTIPGSVDHLRRNYSEFLNAFERIAQEYDYVEGYLLGRMMDEDVRRRILSSEVLKSHLKFWDESVPNDEFEEVISKSHFIVLPIAGNYRYGITKITGPLYDALVDAKPVMISNNIHVNPKYMKSVLIYDLKDTYDILKKGINMVESGEYLNLIEEAKKVRELFKPDNFVEEISKMIKNEG</sequence>
<organism evidence="1 2">
    <name type="scientific">Caldisericum exile</name>
    <dbReference type="NCBI Taxonomy" id="693075"/>
    <lineage>
        <taxon>Bacteria</taxon>
        <taxon>Pseudomonadati</taxon>
        <taxon>Caldisericota/Cryosericota group</taxon>
        <taxon>Caldisericota</taxon>
        <taxon>Caldisericia</taxon>
        <taxon>Caldisericales</taxon>
        <taxon>Caldisericaceae</taxon>
        <taxon>Caldisericum</taxon>
    </lineage>
</organism>
<dbReference type="SUPFAM" id="SSF53756">
    <property type="entry name" value="UDP-Glycosyltransferase/glycogen phosphorylase"/>
    <property type="match status" value="1"/>
</dbReference>
<reference evidence="1 2" key="1">
    <citation type="submission" date="2018-01" db="EMBL/GenBank/DDBJ databases">
        <title>Metagenomic assembled genomes from two thermal pools in the Uzon Caldera, Kamchatka, Russia.</title>
        <authorList>
            <person name="Wilkins L."/>
            <person name="Ettinger C."/>
        </authorList>
    </citation>
    <scope>NUCLEOTIDE SEQUENCE [LARGE SCALE GENOMIC DNA]</scope>
    <source>
        <strain evidence="1">ARK-10</strain>
    </source>
</reference>
<evidence type="ECO:0000313" key="1">
    <source>
        <dbReference type="EMBL" id="PMP84428.1"/>
    </source>
</evidence>
<proteinExistence type="predicted"/>
<dbReference type="Proteomes" id="UP000236910">
    <property type="component" value="Unassembled WGS sequence"/>
</dbReference>
<evidence type="ECO:0008006" key="3">
    <source>
        <dbReference type="Google" id="ProtNLM"/>
    </source>
</evidence>
<name>A0A2J6XA98_9BACT</name>
<evidence type="ECO:0000313" key="2">
    <source>
        <dbReference type="Proteomes" id="UP000236910"/>
    </source>
</evidence>
<gene>
    <name evidence="1" type="ORF">C0175_00070</name>
</gene>
<dbReference type="Gene3D" id="3.40.50.2000">
    <property type="entry name" value="Glycogen Phosphorylase B"/>
    <property type="match status" value="1"/>
</dbReference>
<dbReference type="EMBL" id="PNIX01000005">
    <property type="protein sequence ID" value="PMP84428.1"/>
    <property type="molecule type" value="Genomic_DNA"/>
</dbReference>